<keyword evidence="4" id="KW-0460">Magnesium</keyword>
<feature type="binding site" evidence="4">
    <location>
        <position position="418"/>
    </location>
    <ligand>
        <name>Zn(2+)</name>
        <dbReference type="ChEBI" id="CHEBI:29105"/>
        <label>2</label>
    </ligand>
</feature>
<evidence type="ECO:0000256" key="5">
    <source>
        <dbReference type="RuleBase" id="RU003946"/>
    </source>
</evidence>
<reference evidence="7 8" key="1">
    <citation type="journal article" date="2018" name="MBio">
        <title>Comparative Genomics Reveals the Core Gene Toolbox for the Fungus-Insect Symbiosis.</title>
        <authorList>
            <person name="Wang Y."/>
            <person name="Stata M."/>
            <person name="Wang W."/>
            <person name="Stajich J.E."/>
            <person name="White M.M."/>
            <person name="Moncalvo J.M."/>
        </authorList>
    </citation>
    <scope>NUCLEOTIDE SEQUENCE [LARGE SCALE GENOMIC DNA]</scope>
    <source>
        <strain evidence="7 8">SWE-8-4</strain>
    </source>
</reference>
<comment type="cofactor">
    <cofactor evidence="4">
        <name>Mg(2+)</name>
        <dbReference type="ChEBI" id="CHEBI:18420"/>
    </cofactor>
    <text evidence="4">Binds 1 Mg(2+) ion.</text>
</comment>
<sequence length="491" mass="53921">MRIGVLSLVSLAVTISAAPASNGVRNVIMMVSDGFGPASETMARDYIQQLKQLPYNYTTILDSMLIGSSRTASTDSFVTDSAAGAVVFASGIKTYNGAIGVNNDIKPVGTNMEAAHRRGMKTGLVVKSFITDATPAAFASHAAHRDMQDLIADQLAGLVPEIGHNVDLMFGGGRCKFIGNSTKGSCRKDDRDTWGILKKNNWSLLETNDDFKKLSDSPTFPVLGLFDMDKIPYSMDYKTKDVPTLPQMAKKALDILTEATTNSEQGFYVMIEGSRIDHAGHDNDLGTHINEILEYWETIRLVSEYVDAHPDTIMISTSDHETGGLTIGRDNNYYAYPLLYYNQTMSFDVSCKGLLDLPLSKRGQYVTETVLPVHLGISNMTAVSAGNILSATTRQDCLIAMREVLAVKANIFWTTLGHSGVDVNLYAKGKHTEELAGNHENVDIGKFITRTLGLDVNSVTESIKDTNVFQYPYKKVDNTKVYNNFAEYLHR</sequence>
<dbReference type="InterPro" id="IPR001952">
    <property type="entry name" value="Alkaline_phosphatase"/>
</dbReference>
<evidence type="ECO:0000256" key="3">
    <source>
        <dbReference type="PIRSR" id="PIRSR601952-1"/>
    </source>
</evidence>
<organism evidence="7 8">
    <name type="scientific">Smittium simulii</name>
    <dbReference type="NCBI Taxonomy" id="133385"/>
    <lineage>
        <taxon>Eukaryota</taxon>
        <taxon>Fungi</taxon>
        <taxon>Fungi incertae sedis</taxon>
        <taxon>Zoopagomycota</taxon>
        <taxon>Kickxellomycotina</taxon>
        <taxon>Harpellomycetes</taxon>
        <taxon>Harpellales</taxon>
        <taxon>Legeriomycetaceae</taxon>
        <taxon>Smittium</taxon>
    </lineage>
</organism>
<keyword evidence="4" id="KW-0862">Zinc</keyword>
<feature type="binding site" evidence="4">
    <location>
        <position position="277"/>
    </location>
    <ligand>
        <name>Zn(2+)</name>
        <dbReference type="ChEBI" id="CHEBI:29105"/>
        <label>2</label>
    </ligand>
</feature>
<feature type="binding site" evidence="4">
    <location>
        <position position="33"/>
    </location>
    <ligand>
        <name>Mg(2+)</name>
        <dbReference type="ChEBI" id="CHEBI:18420"/>
    </ligand>
</feature>
<evidence type="ECO:0000256" key="6">
    <source>
        <dbReference type="SAM" id="SignalP"/>
    </source>
</evidence>
<feature type="chain" id="PRO_5015521014" description="alkaline phosphatase" evidence="6">
    <location>
        <begin position="18"/>
        <end position="491"/>
    </location>
</feature>
<gene>
    <name evidence="7" type="ORF">BB561_003752</name>
</gene>
<dbReference type="PANTHER" id="PTHR11596">
    <property type="entry name" value="ALKALINE PHOSPHATASE"/>
    <property type="match status" value="1"/>
</dbReference>
<dbReference type="SUPFAM" id="SSF53649">
    <property type="entry name" value="Alkaline phosphatase-like"/>
    <property type="match status" value="1"/>
</dbReference>
<keyword evidence="8" id="KW-1185">Reference proteome</keyword>
<dbReference type="GO" id="GO:0004035">
    <property type="term" value="F:alkaline phosphatase activity"/>
    <property type="evidence" value="ECO:0007669"/>
    <property type="project" value="UniProtKB-EC"/>
</dbReference>
<feature type="binding site" evidence="4">
    <location>
        <position position="33"/>
    </location>
    <ligand>
        <name>Zn(2+)</name>
        <dbReference type="ChEBI" id="CHEBI:29105"/>
        <label>2</label>
    </ligand>
</feature>
<comment type="cofactor">
    <cofactor evidence="4">
        <name>Zn(2+)</name>
        <dbReference type="ChEBI" id="CHEBI:29105"/>
    </cofactor>
    <text evidence="4">Binds 2 Zn(2+) ions.</text>
</comment>
<dbReference type="GO" id="GO:0046872">
    <property type="term" value="F:metal ion binding"/>
    <property type="evidence" value="ECO:0007669"/>
    <property type="project" value="UniProtKB-KW"/>
</dbReference>
<feature type="binding site" evidence="4">
    <location>
        <position position="132"/>
    </location>
    <ligand>
        <name>Mg(2+)</name>
        <dbReference type="ChEBI" id="CHEBI:18420"/>
    </ligand>
</feature>
<feature type="signal peptide" evidence="6">
    <location>
        <begin position="1"/>
        <end position="17"/>
    </location>
</feature>
<dbReference type="PANTHER" id="PTHR11596:SF5">
    <property type="entry name" value="ALKALINE PHOSPHATASE"/>
    <property type="match status" value="1"/>
</dbReference>
<evidence type="ECO:0000256" key="2">
    <source>
        <dbReference type="ARBA" id="ARBA00022553"/>
    </source>
</evidence>
<dbReference type="InterPro" id="IPR017850">
    <property type="entry name" value="Alkaline_phosphatase_core_sf"/>
</dbReference>
<dbReference type="OrthoDB" id="7392499at2759"/>
<evidence type="ECO:0000256" key="1">
    <source>
        <dbReference type="ARBA" id="ARBA00012647"/>
    </source>
</evidence>
<dbReference type="SMART" id="SM00098">
    <property type="entry name" value="alkPPc"/>
    <property type="match status" value="1"/>
</dbReference>
<protein>
    <recommendedName>
        <fullName evidence="1">alkaline phosphatase</fullName>
        <ecNumber evidence="1">3.1.3.1</ecNumber>
    </recommendedName>
</protein>
<comment type="similarity">
    <text evidence="5">Belongs to the alkaline phosphatase family.</text>
</comment>
<comment type="caution">
    <text evidence="7">The sequence shown here is derived from an EMBL/GenBank/DDBJ whole genome shotgun (WGS) entry which is preliminary data.</text>
</comment>
<feature type="binding site" evidence="4">
    <location>
        <position position="281"/>
    </location>
    <ligand>
        <name>Zn(2+)</name>
        <dbReference type="ChEBI" id="CHEBI:29105"/>
        <label>2</label>
    </ligand>
</feature>
<keyword evidence="6" id="KW-0732">Signal</keyword>
<dbReference type="CDD" id="cd16012">
    <property type="entry name" value="ALP"/>
    <property type="match status" value="1"/>
</dbReference>
<dbReference type="EC" id="3.1.3.1" evidence="1"/>
<feature type="binding site" evidence="4">
    <location>
        <position position="134"/>
    </location>
    <ligand>
        <name>Mg(2+)</name>
        <dbReference type="ChEBI" id="CHEBI:18420"/>
    </ligand>
</feature>
<feature type="active site" description="Phosphoserine intermediate" evidence="3">
    <location>
        <position position="81"/>
    </location>
</feature>
<evidence type="ECO:0000313" key="7">
    <source>
        <dbReference type="EMBL" id="PVU92532.1"/>
    </source>
</evidence>
<dbReference type="PRINTS" id="PR00113">
    <property type="entry name" value="ALKPHPHTASE"/>
</dbReference>
<keyword evidence="2" id="KW-0597">Phosphoprotein</keyword>
<dbReference type="EMBL" id="MBFR01000158">
    <property type="protein sequence ID" value="PVU92532.1"/>
    <property type="molecule type" value="Genomic_DNA"/>
</dbReference>
<dbReference type="AlphaFoldDB" id="A0A2T9YJL3"/>
<dbReference type="Gene3D" id="3.40.720.10">
    <property type="entry name" value="Alkaline Phosphatase, subunit A"/>
    <property type="match status" value="1"/>
</dbReference>
<proteinExistence type="inferred from homology"/>
<dbReference type="Gene3D" id="1.10.1200.140">
    <property type="entry name" value="Alkaline phosphatase, crown domain"/>
    <property type="match status" value="1"/>
</dbReference>
<dbReference type="Proteomes" id="UP000245383">
    <property type="component" value="Unassembled WGS sequence"/>
</dbReference>
<dbReference type="STRING" id="133385.A0A2T9YJL3"/>
<accession>A0A2T9YJL3</accession>
<feature type="binding site" evidence="4">
    <location>
        <position position="320"/>
    </location>
    <ligand>
        <name>Zn(2+)</name>
        <dbReference type="ChEBI" id="CHEBI:29105"/>
        <label>2</label>
    </ligand>
</feature>
<dbReference type="GO" id="GO:0000329">
    <property type="term" value="C:fungal-type vacuole membrane"/>
    <property type="evidence" value="ECO:0007669"/>
    <property type="project" value="TreeGrafter"/>
</dbReference>
<name>A0A2T9YJL3_9FUNG</name>
<dbReference type="Pfam" id="PF00245">
    <property type="entry name" value="Alk_phosphatase"/>
    <property type="match status" value="1"/>
</dbReference>
<feature type="binding site" evidence="4">
    <location>
        <position position="272"/>
    </location>
    <ligand>
        <name>Mg(2+)</name>
        <dbReference type="ChEBI" id="CHEBI:18420"/>
    </ligand>
</feature>
<dbReference type="InterPro" id="IPR042085">
    <property type="entry name" value="Ap_crown"/>
</dbReference>
<feature type="binding site" evidence="4">
    <location>
        <position position="319"/>
    </location>
    <ligand>
        <name>Zn(2+)</name>
        <dbReference type="ChEBI" id="CHEBI:29105"/>
        <label>2</label>
    </ligand>
</feature>
<keyword evidence="4" id="KW-0479">Metal-binding</keyword>
<evidence type="ECO:0000313" key="8">
    <source>
        <dbReference type="Proteomes" id="UP000245383"/>
    </source>
</evidence>
<evidence type="ECO:0000256" key="4">
    <source>
        <dbReference type="PIRSR" id="PIRSR601952-2"/>
    </source>
</evidence>